<keyword evidence="5 7" id="KW-1133">Transmembrane helix</keyword>
<evidence type="ECO:0000256" key="7">
    <source>
        <dbReference type="SAM" id="Phobius"/>
    </source>
</evidence>
<dbReference type="Pfam" id="PF13440">
    <property type="entry name" value="Polysacc_synt_3"/>
    <property type="match status" value="1"/>
</dbReference>
<feature type="transmembrane region" description="Helical" evidence="7">
    <location>
        <begin position="115"/>
        <end position="134"/>
    </location>
</feature>
<reference evidence="8 9" key="1">
    <citation type="submission" date="2019-05" db="EMBL/GenBank/DDBJ databases">
        <title>Chryseobacterium sp. isolated from King George Island, maritime Antarctica.</title>
        <authorList>
            <person name="Peng X."/>
        </authorList>
    </citation>
    <scope>NUCLEOTIDE SEQUENCE [LARGE SCALE GENOMIC DNA]</scope>
    <source>
        <strain evidence="8 9">7-3A</strain>
    </source>
</reference>
<feature type="transmembrane region" description="Helical" evidence="7">
    <location>
        <begin position="146"/>
        <end position="165"/>
    </location>
</feature>
<comment type="subcellular location">
    <subcellularLocation>
        <location evidence="1">Cell membrane</location>
        <topology evidence="1">Multi-pass membrane protein</topology>
    </subcellularLocation>
</comment>
<dbReference type="PANTHER" id="PTHR30250:SF10">
    <property type="entry name" value="LIPOPOLYSACCHARIDE BIOSYNTHESIS PROTEIN WZXC"/>
    <property type="match status" value="1"/>
</dbReference>
<dbReference type="InterPro" id="IPR050833">
    <property type="entry name" value="Poly_Biosynth_Transport"/>
</dbReference>
<gene>
    <name evidence="8" type="ORF">Q73A0000_09370</name>
</gene>
<dbReference type="EMBL" id="CP040442">
    <property type="protein sequence ID" value="QOW10566.1"/>
    <property type="molecule type" value="Genomic_DNA"/>
</dbReference>
<evidence type="ECO:0000313" key="9">
    <source>
        <dbReference type="Proteomes" id="UP000594195"/>
    </source>
</evidence>
<feature type="transmembrane region" description="Helical" evidence="7">
    <location>
        <begin position="215"/>
        <end position="233"/>
    </location>
</feature>
<feature type="transmembrane region" description="Helical" evidence="7">
    <location>
        <begin position="319"/>
        <end position="340"/>
    </location>
</feature>
<evidence type="ECO:0000256" key="2">
    <source>
        <dbReference type="ARBA" id="ARBA00007430"/>
    </source>
</evidence>
<dbReference type="AlphaFoldDB" id="A0A7M2Y8Z5"/>
<feature type="transmembrane region" description="Helical" evidence="7">
    <location>
        <begin position="438"/>
        <end position="460"/>
    </location>
</feature>
<feature type="transmembrane region" description="Helical" evidence="7">
    <location>
        <begin position="291"/>
        <end position="313"/>
    </location>
</feature>
<evidence type="ECO:0000256" key="1">
    <source>
        <dbReference type="ARBA" id="ARBA00004651"/>
    </source>
</evidence>
<feature type="transmembrane region" description="Helical" evidence="7">
    <location>
        <begin position="171"/>
        <end position="195"/>
    </location>
</feature>
<proteinExistence type="inferred from homology"/>
<feature type="transmembrane region" description="Helical" evidence="7">
    <location>
        <begin position="80"/>
        <end position="103"/>
    </location>
</feature>
<sequence length="475" mass="54170">MEYQKKQLVNGVIWSGIDKLGVVVVQLLLEIILARHLLPKDYGVIGMATIFIALGILFSESGFSSALIQKQNRTETDFSTAFYFNLAISVCFVALVFLIAPFAADFFNTPILKNVLRILSLGIILNALVMVHKTKLSISLDFKTQAKISFVSLLVSGCLGVYLAINDYGVWSLVAQILGQNLITTVLFFVVVKWIPLRVFSRESFSHMFTFGSKILAAGLLQSVYTNLYYLFIGKRMSASTLGLYTKANQFTFMPASLISGVLQRVMFPFFSSFQNDDDKIFNFNQQYTRLVCLFVFPIFNYLCIFSTPLVYIGLSDRWMQIIPILQILSACYIFQPIIVNNMVLFQVKNKVKLYFKVELITKIIGVIILLVTFRYGIIALCYGLLLQLILQLIITSLYCQSILRKGMAAQLLVILPYIFFSVSMWLILHLINSRLNMQMQLILGSFVFICLYLFFYFTVFKSKILTIYKLLKKD</sequence>
<keyword evidence="4 7" id="KW-0812">Transmembrane</keyword>
<keyword evidence="6 7" id="KW-0472">Membrane</keyword>
<dbReference type="RefSeq" id="WP_193810730.1">
    <property type="nucleotide sequence ID" value="NZ_CP040442.1"/>
</dbReference>
<evidence type="ECO:0000313" key="8">
    <source>
        <dbReference type="EMBL" id="QOW10566.1"/>
    </source>
</evidence>
<dbReference type="Proteomes" id="UP000594195">
    <property type="component" value="Chromosome"/>
</dbReference>
<evidence type="ECO:0000256" key="4">
    <source>
        <dbReference type="ARBA" id="ARBA00022692"/>
    </source>
</evidence>
<dbReference type="GO" id="GO:0005886">
    <property type="term" value="C:plasma membrane"/>
    <property type="evidence" value="ECO:0007669"/>
    <property type="project" value="UniProtKB-SubCell"/>
</dbReference>
<organism evidence="8 9">
    <name type="scientific">Kaistella flava</name>
    <name type="common">ex Peng et al. 2021</name>
    <dbReference type="NCBI Taxonomy" id="2038776"/>
    <lineage>
        <taxon>Bacteria</taxon>
        <taxon>Pseudomonadati</taxon>
        <taxon>Bacteroidota</taxon>
        <taxon>Flavobacteriia</taxon>
        <taxon>Flavobacteriales</taxon>
        <taxon>Weeksellaceae</taxon>
        <taxon>Chryseobacterium group</taxon>
        <taxon>Kaistella</taxon>
    </lineage>
</organism>
<protein>
    <submittedName>
        <fullName evidence="8">Lipopolysaccharide biosynthesis protein</fullName>
    </submittedName>
</protein>
<comment type="similarity">
    <text evidence="2">Belongs to the polysaccharide synthase family.</text>
</comment>
<feature type="transmembrane region" description="Helical" evidence="7">
    <location>
        <begin position="412"/>
        <end position="432"/>
    </location>
</feature>
<name>A0A7M2Y8Z5_9FLAO</name>
<keyword evidence="9" id="KW-1185">Reference proteome</keyword>
<accession>A0A7M2Y8Z5</accession>
<feature type="transmembrane region" description="Helical" evidence="7">
    <location>
        <begin position="253"/>
        <end position="271"/>
    </location>
</feature>
<evidence type="ECO:0000256" key="6">
    <source>
        <dbReference type="ARBA" id="ARBA00023136"/>
    </source>
</evidence>
<evidence type="ECO:0000256" key="5">
    <source>
        <dbReference type="ARBA" id="ARBA00022989"/>
    </source>
</evidence>
<dbReference type="KEGG" id="kfa:Q73A0000_09370"/>
<dbReference type="PANTHER" id="PTHR30250">
    <property type="entry name" value="PST FAMILY PREDICTED COLANIC ACID TRANSPORTER"/>
    <property type="match status" value="1"/>
</dbReference>
<feature type="transmembrane region" description="Helical" evidence="7">
    <location>
        <begin position="44"/>
        <end position="68"/>
    </location>
</feature>
<evidence type="ECO:0000256" key="3">
    <source>
        <dbReference type="ARBA" id="ARBA00022475"/>
    </source>
</evidence>
<dbReference type="CDD" id="cd13127">
    <property type="entry name" value="MATE_tuaB_like"/>
    <property type="match status" value="1"/>
</dbReference>
<feature type="transmembrane region" description="Helical" evidence="7">
    <location>
        <begin position="20"/>
        <end position="38"/>
    </location>
</feature>
<keyword evidence="3" id="KW-1003">Cell membrane</keyword>